<dbReference type="InterPro" id="IPR032816">
    <property type="entry name" value="VTT_dom"/>
</dbReference>
<feature type="transmembrane region" description="Helical" evidence="7">
    <location>
        <begin position="94"/>
        <end position="118"/>
    </location>
</feature>
<evidence type="ECO:0000313" key="10">
    <source>
        <dbReference type="EMBL" id="MBP2407616.1"/>
    </source>
</evidence>
<evidence type="ECO:0000256" key="7">
    <source>
        <dbReference type="RuleBase" id="RU367016"/>
    </source>
</evidence>
<reference evidence="10 11" key="1">
    <citation type="submission" date="2021-03" db="EMBL/GenBank/DDBJ databases">
        <title>Sequencing the genomes of 1000 actinobacteria strains.</title>
        <authorList>
            <person name="Klenk H.-P."/>
        </authorList>
    </citation>
    <scope>NUCLEOTIDE SEQUENCE [LARGE SCALE GENOMIC DNA]</scope>
    <source>
        <strain evidence="10 11">DSM 14564</strain>
    </source>
</reference>
<evidence type="ECO:0000259" key="9">
    <source>
        <dbReference type="Pfam" id="PF09335"/>
    </source>
</evidence>
<evidence type="ECO:0000256" key="6">
    <source>
        <dbReference type="ARBA" id="ARBA00023136"/>
    </source>
</evidence>
<keyword evidence="11" id="KW-1185">Reference proteome</keyword>
<evidence type="ECO:0000313" key="11">
    <source>
        <dbReference type="Proteomes" id="UP000698222"/>
    </source>
</evidence>
<comment type="caution">
    <text evidence="10">The sequence shown here is derived from an EMBL/GenBank/DDBJ whole genome shotgun (WGS) entry which is preliminary data.</text>
</comment>
<dbReference type="PANTHER" id="PTHR30353">
    <property type="entry name" value="INNER MEMBRANE PROTEIN DEDA-RELATED"/>
    <property type="match status" value="1"/>
</dbReference>
<evidence type="ECO:0000256" key="3">
    <source>
        <dbReference type="ARBA" id="ARBA00022475"/>
    </source>
</evidence>
<keyword evidence="6 7" id="KW-0472">Membrane</keyword>
<accession>A0ABS4YFS7</accession>
<dbReference type="Proteomes" id="UP000698222">
    <property type="component" value="Unassembled WGS sequence"/>
</dbReference>
<dbReference type="InterPro" id="IPR032818">
    <property type="entry name" value="DedA-like"/>
</dbReference>
<feature type="domain" description="VTT" evidence="9">
    <location>
        <begin position="18"/>
        <end position="110"/>
    </location>
</feature>
<keyword evidence="3 7" id="KW-1003">Cell membrane</keyword>
<feature type="compositionally biased region" description="Basic and acidic residues" evidence="8">
    <location>
        <begin position="199"/>
        <end position="219"/>
    </location>
</feature>
<dbReference type="EMBL" id="JAGIOC010000001">
    <property type="protein sequence ID" value="MBP2407616.1"/>
    <property type="molecule type" value="Genomic_DNA"/>
</dbReference>
<dbReference type="PANTHER" id="PTHR30353:SF15">
    <property type="entry name" value="INNER MEMBRANE PROTEIN YABI"/>
    <property type="match status" value="1"/>
</dbReference>
<evidence type="ECO:0000256" key="1">
    <source>
        <dbReference type="ARBA" id="ARBA00004651"/>
    </source>
</evidence>
<evidence type="ECO:0000256" key="4">
    <source>
        <dbReference type="ARBA" id="ARBA00022692"/>
    </source>
</evidence>
<keyword evidence="5 7" id="KW-1133">Transmembrane helix</keyword>
<sequence>MQSLPLLPAVGFLYVVIWLRAGATYALGRAARRAARRGQVAAFLESPRVQRATEIVHRWGAPVVALSFLTVGFQTAANAAAGLTGMPLKRYLPALALGGLAWAVIYATIGLVAFAAWFELFLRSPWAAVAVLALAVVLIAVLLRHRRRSGGVLAAQDENDDEDAEKTSPAAEVPSSDEASVDRAPDVGASADPVSRRPARPDPGHRSRPRTDDHGAHTR</sequence>
<feature type="transmembrane region" description="Helical" evidence="7">
    <location>
        <begin position="124"/>
        <end position="143"/>
    </location>
</feature>
<evidence type="ECO:0000256" key="8">
    <source>
        <dbReference type="SAM" id="MobiDB-lite"/>
    </source>
</evidence>
<dbReference type="Pfam" id="PF09335">
    <property type="entry name" value="VTT_dom"/>
    <property type="match status" value="1"/>
</dbReference>
<gene>
    <name evidence="10" type="ORF">JOF44_000519</name>
</gene>
<protein>
    <submittedName>
        <fullName evidence="10">Membrane protein DedA with SNARE-associated domain</fullName>
    </submittedName>
</protein>
<name>A0ABS4YFS7_9MICO</name>
<comment type="similarity">
    <text evidence="2 7">Belongs to the DedA family.</text>
</comment>
<comment type="caution">
    <text evidence="7">Lacks conserved residue(s) required for the propagation of feature annotation.</text>
</comment>
<feature type="region of interest" description="Disordered" evidence="8">
    <location>
        <begin position="153"/>
        <end position="219"/>
    </location>
</feature>
<comment type="subcellular location">
    <subcellularLocation>
        <location evidence="1 7">Cell membrane</location>
        <topology evidence="1 7">Multi-pass membrane protein</topology>
    </subcellularLocation>
</comment>
<proteinExistence type="inferred from homology"/>
<feature type="transmembrane region" description="Helical" evidence="7">
    <location>
        <begin position="6"/>
        <end position="27"/>
    </location>
</feature>
<organism evidence="10 11">
    <name type="scientific">Brachybacterium fresconis</name>
    <dbReference type="NCBI Taxonomy" id="173363"/>
    <lineage>
        <taxon>Bacteria</taxon>
        <taxon>Bacillati</taxon>
        <taxon>Actinomycetota</taxon>
        <taxon>Actinomycetes</taxon>
        <taxon>Micrococcales</taxon>
        <taxon>Dermabacteraceae</taxon>
        <taxon>Brachybacterium</taxon>
    </lineage>
</organism>
<keyword evidence="4 7" id="KW-0812">Transmembrane</keyword>
<evidence type="ECO:0000256" key="5">
    <source>
        <dbReference type="ARBA" id="ARBA00022989"/>
    </source>
</evidence>
<evidence type="ECO:0000256" key="2">
    <source>
        <dbReference type="ARBA" id="ARBA00010792"/>
    </source>
</evidence>